<dbReference type="PANTHER" id="PTHR33877:SF2">
    <property type="entry name" value="OS07G0170200 PROTEIN"/>
    <property type="match status" value="1"/>
</dbReference>
<dbReference type="GO" id="GO:0004519">
    <property type="term" value="F:endonuclease activity"/>
    <property type="evidence" value="ECO:0007669"/>
    <property type="project" value="UniProtKB-KW"/>
</dbReference>
<sequence length="90" mass="9683">MKAAQRIKLFEDVYARDGGCCVYCGIPARRPGHGVKRGPDLATLDHVHPRSLGGPLTRDNLVLACSACNNERGTMAVETFRASKTSKPTA</sequence>
<name>A0ABS0HSJ2_9HYPH</name>
<accession>A0ABS0HSJ2</accession>
<feature type="domain" description="HNH nuclease" evidence="1">
    <location>
        <begin position="8"/>
        <end position="70"/>
    </location>
</feature>
<evidence type="ECO:0000259" key="1">
    <source>
        <dbReference type="SMART" id="SM00507"/>
    </source>
</evidence>
<keyword evidence="2" id="KW-0255">Endonuclease</keyword>
<keyword evidence="2" id="KW-0378">Hydrolase</keyword>
<dbReference type="InterPro" id="IPR002711">
    <property type="entry name" value="HNH"/>
</dbReference>
<dbReference type="InterPro" id="IPR052892">
    <property type="entry name" value="NA-targeting_endonuclease"/>
</dbReference>
<dbReference type="SMART" id="SM00507">
    <property type="entry name" value="HNHc"/>
    <property type="match status" value="1"/>
</dbReference>
<evidence type="ECO:0000313" key="2">
    <source>
        <dbReference type="EMBL" id="MBF9196451.1"/>
    </source>
</evidence>
<gene>
    <name evidence="2" type="ORF">I2H36_10400</name>
</gene>
<evidence type="ECO:0000313" key="3">
    <source>
        <dbReference type="Proteomes" id="UP000611708"/>
    </source>
</evidence>
<reference evidence="2 3" key="1">
    <citation type="submission" date="2020-11" db="EMBL/GenBank/DDBJ databases">
        <authorList>
            <person name="Kim M.K."/>
        </authorList>
    </citation>
    <scope>NUCLEOTIDE SEQUENCE [LARGE SCALE GENOMIC DNA]</scope>
    <source>
        <strain evidence="2 3">BT290</strain>
    </source>
</reference>
<proteinExistence type="predicted"/>
<dbReference type="Proteomes" id="UP000611708">
    <property type="component" value="Unassembled WGS sequence"/>
</dbReference>
<comment type="caution">
    <text evidence="2">The sequence shown here is derived from an EMBL/GenBank/DDBJ whole genome shotgun (WGS) entry which is preliminary data.</text>
</comment>
<dbReference type="PANTHER" id="PTHR33877">
    <property type="entry name" value="SLL1193 PROTEIN"/>
    <property type="match status" value="1"/>
</dbReference>
<dbReference type="CDD" id="cd00085">
    <property type="entry name" value="HNHc"/>
    <property type="match status" value="1"/>
</dbReference>
<keyword evidence="3" id="KW-1185">Reference proteome</keyword>
<dbReference type="InterPro" id="IPR003615">
    <property type="entry name" value="HNH_nuc"/>
</dbReference>
<protein>
    <submittedName>
        <fullName evidence="2">HNH endonuclease</fullName>
    </submittedName>
</protein>
<keyword evidence="2" id="KW-0540">Nuclease</keyword>
<dbReference type="Gene3D" id="1.10.30.50">
    <property type="match status" value="1"/>
</dbReference>
<dbReference type="EMBL" id="JADQDN010000004">
    <property type="protein sequence ID" value="MBF9196451.1"/>
    <property type="molecule type" value="Genomic_DNA"/>
</dbReference>
<organism evidence="2 3">
    <name type="scientific">Microvirga terrestris</name>
    <dbReference type="NCBI Taxonomy" id="2791024"/>
    <lineage>
        <taxon>Bacteria</taxon>
        <taxon>Pseudomonadati</taxon>
        <taxon>Pseudomonadota</taxon>
        <taxon>Alphaproteobacteria</taxon>
        <taxon>Hyphomicrobiales</taxon>
        <taxon>Methylobacteriaceae</taxon>
        <taxon>Microvirga</taxon>
    </lineage>
</organism>
<dbReference type="Pfam" id="PF01844">
    <property type="entry name" value="HNH"/>
    <property type="match status" value="1"/>
</dbReference>